<keyword evidence="2" id="KW-1133">Transmembrane helix</keyword>
<feature type="compositionally biased region" description="Acidic residues" evidence="1">
    <location>
        <begin position="139"/>
        <end position="149"/>
    </location>
</feature>
<name>A0A5E4GAZ0_PRUDU</name>
<evidence type="ECO:0000256" key="2">
    <source>
        <dbReference type="SAM" id="Phobius"/>
    </source>
</evidence>
<feature type="region of interest" description="Disordered" evidence="1">
    <location>
        <begin position="139"/>
        <end position="163"/>
    </location>
</feature>
<reference evidence="4" key="1">
    <citation type="journal article" date="2020" name="Plant J.">
        <title>Transposons played a major role in the diversification between the closely related almond and peach genomes: results from the almond genome sequence.</title>
        <authorList>
            <person name="Alioto T."/>
            <person name="Alexiou K.G."/>
            <person name="Bardil A."/>
            <person name="Barteri F."/>
            <person name="Castanera R."/>
            <person name="Cruz F."/>
            <person name="Dhingra A."/>
            <person name="Duval H."/>
            <person name="Fernandez I Marti A."/>
            <person name="Frias L."/>
            <person name="Galan B."/>
            <person name="Garcia J.L."/>
            <person name="Howad W."/>
            <person name="Gomez-Garrido J."/>
            <person name="Gut M."/>
            <person name="Julca I."/>
            <person name="Morata J."/>
            <person name="Puigdomenech P."/>
            <person name="Ribeca P."/>
            <person name="Rubio Cabetas M.J."/>
            <person name="Vlasova A."/>
            <person name="Wirthensohn M."/>
            <person name="Garcia-Mas J."/>
            <person name="Gabaldon T."/>
            <person name="Casacuberta J.M."/>
            <person name="Arus P."/>
        </authorList>
    </citation>
    <scope>NUCLEOTIDE SEQUENCE [LARGE SCALE GENOMIC DNA]</scope>
    <source>
        <strain evidence="4">cv. Texas</strain>
    </source>
</reference>
<feature type="transmembrane region" description="Helical" evidence="2">
    <location>
        <begin position="112"/>
        <end position="133"/>
    </location>
</feature>
<keyword evidence="2" id="KW-0812">Transmembrane</keyword>
<proteinExistence type="predicted"/>
<dbReference type="Proteomes" id="UP000327085">
    <property type="component" value="Chromosome 6"/>
</dbReference>
<organism evidence="3 4">
    <name type="scientific">Prunus dulcis</name>
    <name type="common">Almond</name>
    <name type="synonym">Amygdalus dulcis</name>
    <dbReference type="NCBI Taxonomy" id="3755"/>
    <lineage>
        <taxon>Eukaryota</taxon>
        <taxon>Viridiplantae</taxon>
        <taxon>Streptophyta</taxon>
        <taxon>Embryophyta</taxon>
        <taxon>Tracheophyta</taxon>
        <taxon>Spermatophyta</taxon>
        <taxon>Magnoliopsida</taxon>
        <taxon>eudicotyledons</taxon>
        <taxon>Gunneridae</taxon>
        <taxon>Pentapetalae</taxon>
        <taxon>rosids</taxon>
        <taxon>fabids</taxon>
        <taxon>Rosales</taxon>
        <taxon>Rosaceae</taxon>
        <taxon>Amygdaloideae</taxon>
        <taxon>Amygdaleae</taxon>
        <taxon>Prunus</taxon>
    </lineage>
</organism>
<evidence type="ECO:0000313" key="3">
    <source>
        <dbReference type="EMBL" id="VVA36917.1"/>
    </source>
</evidence>
<feature type="compositionally biased region" description="Basic and acidic residues" evidence="1">
    <location>
        <begin position="150"/>
        <end position="163"/>
    </location>
</feature>
<accession>A0A5E4GAZ0</accession>
<protein>
    <submittedName>
        <fullName evidence="3">Pleiotropic drug resistance 5</fullName>
    </submittedName>
</protein>
<sequence length="163" mass="17789">MSESQMKNNKDGSGFDDGAKGVEEIHDRALMKALSNKACLVAINTTINVPFDTEHPLTSNEVVHGLGRNKLPRAITKESIEFIRHGSTPKRIFNSLRDTCGFKGRGNRCLVAAYKCLGLKILFLAWIILGWLMRGQGGEGEEGSDGLDEWEVRGKDVGDGEGA</sequence>
<dbReference type="EMBL" id="CABIKO010000487">
    <property type="protein sequence ID" value="VVA36917.1"/>
    <property type="molecule type" value="Genomic_DNA"/>
</dbReference>
<evidence type="ECO:0000256" key="1">
    <source>
        <dbReference type="SAM" id="MobiDB-lite"/>
    </source>
</evidence>
<dbReference type="InParanoid" id="A0A5E4GAZ0"/>
<evidence type="ECO:0000313" key="4">
    <source>
        <dbReference type="Proteomes" id="UP000327085"/>
    </source>
</evidence>
<gene>
    <name evidence="3" type="ORF">ALMOND_2B031961</name>
</gene>
<keyword evidence="2" id="KW-0472">Membrane</keyword>
<dbReference type="AlphaFoldDB" id="A0A5E4GAZ0"/>
<dbReference type="Gramene" id="VVA36917">
    <property type="protein sequence ID" value="VVA36917"/>
    <property type="gene ID" value="Prudul26B031961"/>
</dbReference>